<dbReference type="GO" id="GO:0005829">
    <property type="term" value="C:cytosol"/>
    <property type="evidence" value="ECO:0007669"/>
    <property type="project" value="TreeGrafter"/>
</dbReference>
<dbReference type="Gene3D" id="1.10.520.10">
    <property type="match status" value="2"/>
</dbReference>
<dbReference type="PROSITE" id="PS00436">
    <property type="entry name" value="PEROXIDASE_2"/>
    <property type="match status" value="1"/>
</dbReference>
<feature type="binding site" description="axial binding residue" evidence="12">
    <location>
        <position position="260"/>
    </location>
    <ligand>
        <name>heme b</name>
        <dbReference type="ChEBI" id="CHEBI:60344"/>
    </ligand>
    <ligandPart>
        <name>Fe</name>
        <dbReference type="ChEBI" id="CHEBI:18248"/>
    </ligandPart>
</feature>
<dbReference type="GO" id="GO:0004096">
    <property type="term" value="F:catalase activity"/>
    <property type="evidence" value="ECO:0007669"/>
    <property type="project" value="UniProtKB-UniRule"/>
</dbReference>
<dbReference type="GO" id="GO:0020037">
    <property type="term" value="F:heme binding"/>
    <property type="evidence" value="ECO:0007669"/>
    <property type="project" value="InterPro"/>
</dbReference>
<dbReference type="InterPro" id="IPR000763">
    <property type="entry name" value="Catalase_peroxidase"/>
</dbReference>
<keyword evidence="1 12" id="KW-0575">Peroxidase</keyword>
<dbReference type="PROSITE" id="PS00435">
    <property type="entry name" value="PEROXIDASE_1"/>
    <property type="match status" value="1"/>
</dbReference>
<evidence type="ECO:0000256" key="13">
    <source>
        <dbReference type="RuleBase" id="RU003451"/>
    </source>
</evidence>
<dbReference type="FunFam" id="1.10.520.10:FF:000002">
    <property type="entry name" value="Catalase-peroxidase"/>
    <property type="match status" value="1"/>
</dbReference>
<comment type="PTM">
    <text evidence="12">Formation of the three residue Trp-Tyr-Met cross-link is important for the catalase, but not the peroxidase activity of the enzyme.</text>
</comment>
<dbReference type="PRINTS" id="PR00460">
    <property type="entry name" value="BPEROXIDASE"/>
</dbReference>
<dbReference type="FunFam" id="1.10.420.10:FF:000004">
    <property type="entry name" value="Catalase-peroxidase"/>
    <property type="match status" value="1"/>
</dbReference>
<dbReference type="Gene3D" id="1.10.420.10">
    <property type="entry name" value="Peroxidase, domain 2"/>
    <property type="match status" value="2"/>
</dbReference>
<comment type="similarity">
    <text evidence="9 12 13">Belongs to the peroxidase family. Peroxidase/catalase subfamily.</text>
</comment>
<evidence type="ECO:0000256" key="8">
    <source>
        <dbReference type="ARBA" id="ARBA00051651"/>
    </source>
</evidence>
<comment type="subunit">
    <text evidence="12">Homodimer or homotetramer.</text>
</comment>
<evidence type="ECO:0000256" key="1">
    <source>
        <dbReference type="ARBA" id="ARBA00022559"/>
    </source>
</evidence>
<comment type="cofactor">
    <cofactor evidence="12">
        <name>heme b</name>
        <dbReference type="ChEBI" id="CHEBI:60344"/>
    </cofactor>
    <text evidence="12">Binds 1 heme b (iron(II)-protoporphyrin IX) group per dimer.</text>
</comment>
<dbReference type="InterPro" id="IPR002016">
    <property type="entry name" value="Haem_peroxidase"/>
</dbReference>
<evidence type="ECO:0000259" key="14">
    <source>
        <dbReference type="PROSITE" id="PS50873"/>
    </source>
</evidence>
<keyword evidence="3 12" id="KW-0479">Metal-binding</keyword>
<dbReference type="GO" id="GO:0046872">
    <property type="term" value="F:metal ion binding"/>
    <property type="evidence" value="ECO:0007669"/>
    <property type="project" value="UniProtKB-KW"/>
</dbReference>
<dbReference type="SUPFAM" id="SSF48113">
    <property type="entry name" value="Heme-dependent peroxidases"/>
    <property type="match status" value="2"/>
</dbReference>
<reference evidence="15" key="1">
    <citation type="journal article" date="2020" name="mSystems">
        <title>Genome- and Community-Level Interaction Insights into Carbon Utilization and Element Cycling Functions of Hydrothermarchaeota in Hydrothermal Sediment.</title>
        <authorList>
            <person name="Zhou Z."/>
            <person name="Liu Y."/>
            <person name="Xu W."/>
            <person name="Pan J."/>
            <person name="Luo Z.H."/>
            <person name="Li M."/>
        </authorList>
    </citation>
    <scope>NUCLEOTIDE SEQUENCE [LARGE SCALE GENOMIC DNA]</scope>
    <source>
        <strain evidence="15">SpSt-477</strain>
    </source>
</reference>
<dbReference type="PRINTS" id="PR00458">
    <property type="entry name" value="PEROXIDASE"/>
</dbReference>
<dbReference type="CDD" id="cd00649">
    <property type="entry name" value="catalase_peroxidase_1"/>
    <property type="match status" value="1"/>
</dbReference>
<name>A0A7C4RT71_9BACT</name>
<accession>A0A7C4RT71</accession>
<evidence type="ECO:0000256" key="7">
    <source>
        <dbReference type="ARBA" id="ARBA00049145"/>
    </source>
</evidence>
<dbReference type="PANTHER" id="PTHR30555:SF0">
    <property type="entry name" value="CATALASE-PEROXIDASE"/>
    <property type="match status" value="1"/>
</dbReference>
<feature type="cross-link" description="Tryptophyl-tyrosyl-methioninium (Tyr-Met) (with Trp-96)" evidence="12">
    <location>
        <begin position="219"/>
        <end position="245"/>
    </location>
</feature>
<dbReference type="EC" id="1.11.1.21" evidence="10 12"/>
<evidence type="ECO:0000256" key="10">
    <source>
        <dbReference type="ARBA" id="ARBA00067012"/>
    </source>
</evidence>
<protein>
    <recommendedName>
        <fullName evidence="11 12">Catalase-peroxidase</fullName>
        <shortName evidence="12">CP</shortName>
        <ecNumber evidence="10 12">1.11.1.21</ecNumber>
    </recommendedName>
    <alternativeName>
        <fullName evidence="12">Peroxidase/catalase</fullName>
    </alternativeName>
</protein>
<gene>
    <name evidence="12 15" type="primary">katG</name>
    <name evidence="15" type="ORF">ENS29_11890</name>
</gene>
<evidence type="ECO:0000256" key="3">
    <source>
        <dbReference type="ARBA" id="ARBA00022723"/>
    </source>
</evidence>
<keyword evidence="5 12" id="KW-0408">Iron</keyword>
<comment type="function">
    <text evidence="12">Bifunctional enzyme with both catalase and broad-spectrum peroxidase activity.</text>
</comment>
<evidence type="ECO:0000256" key="9">
    <source>
        <dbReference type="ARBA" id="ARBA00060838"/>
    </source>
</evidence>
<dbReference type="Pfam" id="PF00141">
    <property type="entry name" value="peroxidase"/>
    <property type="match status" value="2"/>
</dbReference>
<feature type="domain" description="Plant heme peroxidase family profile" evidence="14">
    <location>
        <begin position="130"/>
        <end position="417"/>
    </location>
</feature>
<comment type="caution">
    <text evidence="12">Lacks conserved residue(s) required for the propagation of feature annotation.</text>
</comment>
<dbReference type="InterPro" id="IPR010255">
    <property type="entry name" value="Haem_peroxidase_sf"/>
</dbReference>
<keyword evidence="2 12" id="KW-0349">Heme</keyword>
<comment type="catalytic activity">
    <reaction evidence="8 12 13">
        <text>H2O2 + AH2 = A + 2 H2O</text>
        <dbReference type="Rhea" id="RHEA:30275"/>
        <dbReference type="ChEBI" id="CHEBI:13193"/>
        <dbReference type="ChEBI" id="CHEBI:15377"/>
        <dbReference type="ChEBI" id="CHEBI:16240"/>
        <dbReference type="ChEBI" id="CHEBI:17499"/>
        <dbReference type="EC" id="1.11.1.21"/>
    </reaction>
</comment>
<dbReference type="NCBIfam" id="TIGR00198">
    <property type="entry name" value="cat_per_HPI"/>
    <property type="match status" value="1"/>
</dbReference>
<dbReference type="InterPro" id="IPR019793">
    <property type="entry name" value="Peroxidases_heam-ligand_BS"/>
</dbReference>
<dbReference type="EMBL" id="DSUH01000271">
    <property type="protein sequence ID" value="HGU33546.1"/>
    <property type="molecule type" value="Genomic_DNA"/>
</dbReference>
<dbReference type="PROSITE" id="PS50873">
    <property type="entry name" value="PEROXIDASE_4"/>
    <property type="match status" value="1"/>
</dbReference>
<sequence length="731" mass="80901">MNSESDHPTTAIPTHPAVLSGASTRQWWPNQLNLKILHQNSPECNPMGAGFDYAKAFLSLDLNAVKNDIRVVLTTSQDWWPADFGHYGPLIIRMAWHSAGTYRIGDGRGGANSGQQRFAPLNSWPDNVNLDKARRLLWPIKQKYGSSISWADLMILAGNVALESMGFKTFGFAGGREDWWEADESVYWGMEGKWLDDRRHSEAGDLENPLAAVQMGLIYVNPEGPNGNPDPIAAAKDIRETFARMGMNDEETVALIVGGHTFGKCHGAGPASHLGPEPEAAPIEEQGLGWRNSLGTGKGPDTITSGLEVTWTVTPTKWSNNFLFNLFRYEWELTKSPAGANQWVAKDAPAIVPDAHDPNRKHPPTMLTTDLSLRFDPVYENISRRFLEHPEELADAFARAWFKLTHRDMGPRSRYLGPEVPAEELIWQDPIPAVNHPLVDEKDIAALKAEVLASGLSVSRLVYTAWSSASTFRGSDKRGGANGARIRLSPQKDWEVNQPEQLANVLTILEGIQKRFNDASTGGKRISLADLIVLAGCAGVEQAARNAGHDVTVPFSPGRMDALPEQTDAASFSVLEPLYDGFRNYLKGRFSVPAEVLLIDKAQLLTLTVPEMTVLIGGMRVLNANFKQSRHGVFTRRPEALTNDFFVNLLDMGTEWIPVSKDPDVFEGRNRRTGEPIWTATRVDLIFGHNAQLRATAEVYACADGREKFVKDFVAAWSKVMNLDRFDLALK</sequence>
<feature type="site" description="Transition state stabilizer" evidence="12">
    <location>
        <position position="93"/>
    </location>
</feature>
<comment type="caution">
    <text evidence="15">The sequence shown here is derived from an EMBL/GenBank/DDBJ whole genome shotgun (WGS) entry which is preliminary data.</text>
</comment>
<keyword evidence="6 12" id="KW-0376">Hydrogen peroxide</keyword>
<evidence type="ECO:0000256" key="6">
    <source>
        <dbReference type="ARBA" id="ARBA00023324"/>
    </source>
</evidence>
<dbReference type="InterPro" id="IPR019794">
    <property type="entry name" value="Peroxidases_AS"/>
</dbReference>
<feature type="active site" description="Proton acceptor" evidence="12">
    <location>
        <position position="97"/>
    </location>
</feature>
<dbReference type="HAMAP" id="MF_01961">
    <property type="entry name" value="Catal_peroxid"/>
    <property type="match status" value="1"/>
</dbReference>
<dbReference type="CDD" id="cd08200">
    <property type="entry name" value="catalase_peroxidase_2"/>
    <property type="match status" value="1"/>
</dbReference>
<evidence type="ECO:0000256" key="5">
    <source>
        <dbReference type="ARBA" id="ARBA00023004"/>
    </source>
</evidence>
<dbReference type="PANTHER" id="PTHR30555">
    <property type="entry name" value="HYDROPEROXIDASE I, BIFUNCTIONAL CATALASE-PEROXIDASE"/>
    <property type="match status" value="1"/>
</dbReference>
<dbReference type="NCBIfam" id="NF011635">
    <property type="entry name" value="PRK15061.1"/>
    <property type="match status" value="1"/>
</dbReference>
<evidence type="ECO:0000313" key="15">
    <source>
        <dbReference type="EMBL" id="HGU33546.1"/>
    </source>
</evidence>
<dbReference type="AlphaFoldDB" id="A0A7C4RT71"/>
<keyword evidence="4 12" id="KW-0560">Oxidoreductase</keyword>
<dbReference type="GO" id="GO:0070301">
    <property type="term" value="P:cellular response to hydrogen peroxide"/>
    <property type="evidence" value="ECO:0007669"/>
    <property type="project" value="TreeGrafter"/>
</dbReference>
<comment type="catalytic activity">
    <reaction evidence="7 12 13">
        <text>2 H2O2 = O2 + 2 H2O</text>
        <dbReference type="Rhea" id="RHEA:20309"/>
        <dbReference type="ChEBI" id="CHEBI:15377"/>
        <dbReference type="ChEBI" id="CHEBI:15379"/>
        <dbReference type="ChEBI" id="CHEBI:16240"/>
        <dbReference type="EC" id="1.11.1.21"/>
    </reaction>
</comment>
<proteinExistence type="inferred from homology"/>
<dbReference type="FunFam" id="1.10.420.10:FF:000002">
    <property type="entry name" value="Catalase-peroxidase"/>
    <property type="match status" value="1"/>
</dbReference>
<evidence type="ECO:0000256" key="12">
    <source>
        <dbReference type="HAMAP-Rule" id="MF_01961"/>
    </source>
</evidence>
<evidence type="ECO:0000256" key="11">
    <source>
        <dbReference type="ARBA" id="ARBA00074141"/>
    </source>
</evidence>
<dbReference type="GO" id="GO:0042744">
    <property type="term" value="P:hydrogen peroxide catabolic process"/>
    <property type="evidence" value="ECO:0007669"/>
    <property type="project" value="UniProtKB-KW"/>
</dbReference>
<evidence type="ECO:0000256" key="4">
    <source>
        <dbReference type="ARBA" id="ARBA00023002"/>
    </source>
</evidence>
<evidence type="ECO:0000256" key="2">
    <source>
        <dbReference type="ARBA" id="ARBA00022617"/>
    </source>
</evidence>
<organism evidence="15">
    <name type="scientific">Desulfatirhabdium butyrativorans</name>
    <dbReference type="NCBI Taxonomy" id="340467"/>
    <lineage>
        <taxon>Bacteria</taxon>
        <taxon>Pseudomonadati</taxon>
        <taxon>Thermodesulfobacteriota</taxon>
        <taxon>Desulfobacteria</taxon>
        <taxon>Desulfobacterales</taxon>
        <taxon>Desulfatirhabdiaceae</taxon>
        <taxon>Desulfatirhabdium</taxon>
    </lineage>
</organism>